<evidence type="ECO:0000313" key="2">
    <source>
        <dbReference type="Proteomes" id="UP000006860"/>
    </source>
</evidence>
<dbReference type="KEGG" id="pbs:Plabr_0245"/>
<evidence type="ECO:0000313" key="1">
    <source>
        <dbReference type="EMBL" id="ADY57874.1"/>
    </source>
</evidence>
<dbReference type="EMBL" id="CP002546">
    <property type="protein sequence ID" value="ADY57874.1"/>
    <property type="molecule type" value="Genomic_DNA"/>
</dbReference>
<sequence>MLSLKLRGKSIICVSNTVTLSDAPHSHWLESTVEAVWLPLDPLAIGEHVDGPRPPLCEYCPVDGIDGLVGGEPAFFASIPQRSSLRRTSP</sequence>
<reference evidence="2" key="1">
    <citation type="submission" date="2011-02" db="EMBL/GenBank/DDBJ databases">
        <title>The complete genome of Planctomyces brasiliensis DSM 5305.</title>
        <authorList>
            <person name="Lucas S."/>
            <person name="Copeland A."/>
            <person name="Lapidus A."/>
            <person name="Bruce D."/>
            <person name="Goodwin L."/>
            <person name="Pitluck S."/>
            <person name="Kyrpides N."/>
            <person name="Mavromatis K."/>
            <person name="Pagani I."/>
            <person name="Ivanova N."/>
            <person name="Ovchinnikova G."/>
            <person name="Lu M."/>
            <person name="Detter J.C."/>
            <person name="Han C."/>
            <person name="Land M."/>
            <person name="Hauser L."/>
            <person name="Markowitz V."/>
            <person name="Cheng J.-F."/>
            <person name="Hugenholtz P."/>
            <person name="Woyke T."/>
            <person name="Wu D."/>
            <person name="Tindall B."/>
            <person name="Pomrenke H.G."/>
            <person name="Brambilla E."/>
            <person name="Klenk H.-P."/>
            <person name="Eisen J.A."/>
        </authorList>
    </citation>
    <scope>NUCLEOTIDE SEQUENCE [LARGE SCALE GENOMIC DNA]</scope>
    <source>
        <strain evidence="2">ATCC 49424 / DSM 5305 / JCM 21570 / NBRC 103401 / IFAM 1448</strain>
    </source>
</reference>
<dbReference type="STRING" id="756272.Plabr_0245"/>
<dbReference type="HOGENOM" id="CLU_2438924_0_0_0"/>
<accession>F0SPH0</accession>
<proteinExistence type="predicted"/>
<dbReference type="Proteomes" id="UP000006860">
    <property type="component" value="Chromosome"/>
</dbReference>
<organism evidence="1 2">
    <name type="scientific">Rubinisphaera brasiliensis (strain ATCC 49424 / DSM 5305 / JCM 21570 / IAM 15109 / NBRC 103401 / IFAM 1448)</name>
    <name type="common">Planctomyces brasiliensis</name>
    <dbReference type="NCBI Taxonomy" id="756272"/>
    <lineage>
        <taxon>Bacteria</taxon>
        <taxon>Pseudomonadati</taxon>
        <taxon>Planctomycetota</taxon>
        <taxon>Planctomycetia</taxon>
        <taxon>Planctomycetales</taxon>
        <taxon>Planctomycetaceae</taxon>
        <taxon>Rubinisphaera</taxon>
    </lineage>
</organism>
<name>F0SPH0_RUBBR</name>
<gene>
    <name evidence="1" type="ordered locus">Plabr_0245</name>
</gene>
<protein>
    <submittedName>
        <fullName evidence="1">Uncharacterized protein</fullName>
    </submittedName>
</protein>
<keyword evidence="2" id="KW-1185">Reference proteome</keyword>
<dbReference type="AlphaFoldDB" id="F0SPH0"/>